<evidence type="ECO:0000313" key="2">
    <source>
        <dbReference type="EMBL" id="MYL33697.1"/>
    </source>
</evidence>
<dbReference type="PRINTS" id="PR00691">
    <property type="entry name" value="ADHESINB"/>
</dbReference>
<keyword evidence="1" id="KW-0175">Coiled coil</keyword>
<gene>
    <name evidence="2" type="ORF">GLW05_08815</name>
</gene>
<evidence type="ECO:0000256" key="1">
    <source>
        <dbReference type="SAM" id="Coils"/>
    </source>
</evidence>
<dbReference type="GO" id="GO:0046872">
    <property type="term" value="F:metal ion binding"/>
    <property type="evidence" value="ECO:0007669"/>
    <property type="project" value="InterPro"/>
</dbReference>
<feature type="coiled-coil region" evidence="1">
    <location>
        <begin position="163"/>
        <end position="190"/>
    </location>
</feature>
<dbReference type="RefSeq" id="WP_160850175.1">
    <property type="nucleotide sequence ID" value="NZ_WMEQ01000005.1"/>
</dbReference>
<proteinExistence type="predicted"/>
<evidence type="ECO:0000313" key="3">
    <source>
        <dbReference type="Proteomes" id="UP000468638"/>
    </source>
</evidence>
<sequence length="306" mass="34462">MKQITSLLFLFIILTGCSTQNKTDVQDTLTIYTSIYPIQYFTEQIGGEAVTVETIYPPGADAHTFEPTAKTMTTIAKADAFIYLGAGLEGFAETAADALGEEKVQLLELGKHESLFSETGDKHSHEDHSHENHDPHIWIDPIRAIEMADYIKEALVKLAPDKEEQFTENHKELTENLTALHREFKNLTENASHNKILVSHSAYGYWEQRYGIEQLSVNGLSPTSDPSQKDLEDIIQKAKSLDMEYMIYEQNVSSQISSIIQEELNAKSLTIHNLSVLTEEDIEENEDYMSLMRHNLGVLQKALGAE</sequence>
<dbReference type="PANTHER" id="PTHR42953">
    <property type="entry name" value="HIGH-AFFINITY ZINC UPTAKE SYSTEM PROTEIN ZNUA-RELATED"/>
    <property type="match status" value="1"/>
</dbReference>
<dbReference type="InterPro" id="IPR006129">
    <property type="entry name" value="AdhesinB"/>
</dbReference>
<dbReference type="AlphaFoldDB" id="A0A6I4ZZ59"/>
<dbReference type="Gene3D" id="3.40.50.1980">
    <property type="entry name" value="Nitrogenase molybdenum iron protein domain"/>
    <property type="match status" value="2"/>
</dbReference>
<dbReference type="Pfam" id="PF01297">
    <property type="entry name" value="ZnuA"/>
    <property type="match status" value="1"/>
</dbReference>
<dbReference type="GO" id="GO:0007155">
    <property type="term" value="P:cell adhesion"/>
    <property type="evidence" value="ECO:0007669"/>
    <property type="project" value="InterPro"/>
</dbReference>
<dbReference type="GO" id="GO:0030001">
    <property type="term" value="P:metal ion transport"/>
    <property type="evidence" value="ECO:0007669"/>
    <property type="project" value="InterPro"/>
</dbReference>
<dbReference type="EMBL" id="WMEQ01000005">
    <property type="protein sequence ID" value="MYL33697.1"/>
    <property type="molecule type" value="Genomic_DNA"/>
</dbReference>
<dbReference type="SUPFAM" id="SSF53807">
    <property type="entry name" value="Helical backbone' metal receptor"/>
    <property type="match status" value="1"/>
</dbReference>
<name>A0A6I4ZZ59_9BACI</name>
<comment type="caution">
    <text evidence="2">The sequence shown here is derived from an EMBL/GenBank/DDBJ whole genome shotgun (WGS) entry which is preliminary data.</text>
</comment>
<dbReference type="InterPro" id="IPR050492">
    <property type="entry name" value="Bact_metal-bind_prot9"/>
</dbReference>
<dbReference type="Proteomes" id="UP000468638">
    <property type="component" value="Unassembled WGS sequence"/>
</dbReference>
<accession>A0A6I4ZZ59</accession>
<dbReference type="PANTHER" id="PTHR42953:SF8">
    <property type="entry name" value="ZINT DOMAIN-CONTAINING PROTEIN"/>
    <property type="match status" value="1"/>
</dbReference>
<dbReference type="OrthoDB" id="9810636at2"/>
<protein>
    <submittedName>
        <fullName evidence="2">Adhesin</fullName>
    </submittedName>
</protein>
<organism evidence="2 3">
    <name type="scientific">Pontibacillus yanchengensis</name>
    <dbReference type="NCBI Taxonomy" id="462910"/>
    <lineage>
        <taxon>Bacteria</taxon>
        <taxon>Bacillati</taxon>
        <taxon>Bacillota</taxon>
        <taxon>Bacilli</taxon>
        <taxon>Bacillales</taxon>
        <taxon>Bacillaceae</taxon>
        <taxon>Pontibacillus</taxon>
    </lineage>
</organism>
<reference evidence="2 3" key="1">
    <citation type="submission" date="2019-11" db="EMBL/GenBank/DDBJ databases">
        <title>Genome sequences of 17 halophilic strains isolated from different environments.</title>
        <authorList>
            <person name="Furrow R.E."/>
        </authorList>
    </citation>
    <scope>NUCLEOTIDE SEQUENCE [LARGE SCALE GENOMIC DNA]</scope>
    <source>
        <strain evidence="2 3">22514_16_FS</strain>
    </source>
</reference>
<dbReference type="InterPro" id="IPR006127">
    <property type="entry name" value="ZnuA-like"/>
</dbReference>
<dbReference type="PROSITE" id="PS51257">
    <property type="entry name" value="PROKAR_LIPOPROTEIN"/>
    <property type="match status" value="1"/>
</dbReference>